<proteinExistence type="predicted"/>
<evidence type="ECO:0000313" key="2">
    <source>
        <dbReference type="Proteomes" id="UP000715781"/>
    </source>
</evidence>
<accession>A0A951Q1G7</accession>
<name>A0A951Q1G7_9NOST</name>
<reference evidence="1" key="2">
    <citation type="journal article" date="2022" name="Microbiol. Resour. Announc.">
        <title>Metagenome Sequencing to Explore Phylogenomics of Terrestrial Cyanobacteria.</title>
        <authorList>
            <person name="Ward R.D."/>
            <person name="Stajich J.E."/>
            <person name="Johansen J.R."/>
            <person name="Huntemann M."/>
            <person name="Clum A."/>
            <person name="Foster B."/>
            <person name="Foster B."/>
            <person name="Roux S."/>
            <person name="Palaniappan K."/>
            <person name="Varghese N."/>
            <person name="Mukherjee S."/>
            <person name="Reddy T.B.K."/>
            <person name="Daum C."/>
            <person name="Copeland A."/>
            <person name="Chen I.A."/>
            <person name="Ivanova N.N."/>
            <person name="Kyrpides N.C."/>
            <person name="Shapiro N."/>
            <person name="Eloe-Fadrosh E.A."/>
            <person name="Pietrasiak N."/>
        </authorList>
    </citation>
    <scope>NUCLEOTIDE SEQUENCE</scope>
    <source>
        <strain evidence="1">JT2-VF2</strain>
    </source>
</reference>
<reference evidence="1" key="1">
    <citation type="submission" date="2021-05" db="EMBL/GenBank/DDBJ databases">
        <authorList>
            <person name="Pietrasiak N."/>
            <person name="Ward R."/>
            <person name="Stajich J.E."/>
            <person name="Kurbessoian T."/>
        </authorList>
    </citation>
    <scope>NUCLEOTIDE SEQUENCE</scope>
    <source>
        <strain evidence="1">JT2-VF2</strain>
    </source>
</reference>
<evidence type="ECO:0000313" key="1">
    <source>
        <dbReference type="EMBL" id="MBW4562722.1"/>
    </source>
</evidence>
<dbReference type="Proteomes" id="UP000715781">
    <property type="component" value="Unassembled WGS sequence"/>
</dbReference>
<dbReference type="AlphaFoldDB" id="A0A951Q1G7"/>
<gene>
    <name evidence="1" type="ORF">KME32_16550</name>
</gene>
<protein>
    <submittedName>
        <fullName evidence="1">Uncharacterized protein</fullName>
    </submittedName>
</protein>
<organism evidence="1 2">
    <name type="scientific">Mojavia pulchra JT2-VF2</name>
    <dbReference type="NCBI Taxonomy" id="287848"/>
    <lineage>
        <taxon>Bacteria</taxon>
        <taxon>Bacillati</taxon>
        <taxon>Cyanobacteriota</taxon>
        <taxon>Cyanophyceae</taxon>
        <taxon>Nostocales</taxon>
        <taxon>Nostocaceae</taxon>
    </lineage>
</organism>
<dbReference type="EMBL" id="JAHHHN010000008">
    <property type="protein sequence ID" value="MBW4562722.1"/>
    <property type="molecule type" value="Genomic_DNA"/>
</dbReference>
<sequence length="349" mass="39900">MSYNFRANFYSELLRTTLESCRRSNEKHIKNTTNSANNLVEEHLVKLITTRLPLTDQKLISKFVNARLRGLNAARQGNLMAAECAFIEARIPLQLNKFSLEGSLLYESLLEQSQSYLDYRRGDFDKARNRIFKAIANDVVLEEKYGYEILFLHRIHLAHNLVRIDAQRKCFQGALELACQILSYLEGVSELLPIPGIWGYELVARQSPELVAVMFAEITSEVAIILAGQNRQLARHLFAVSFAYFHLETDDYRHCHPQAYFWLLIKQAFLNNDFATFLGRASNFLAFGRADTPVLWYATLIDLITLCDEFALPDSELVRREVASSMVTWEKLPQKFSSLLCNCANAAAV</sequence>
<comment type="caution">
    <text evidence="1">The sequence shown here is derived from an EMBL/GenBank/DDBJ whole genome shotgun (WGS) entry which is preliminary data.</text>
</comment>